<dbReference type="GO" id="GO:0005829">
    <property type="term" value="C:cytosol"/>
    <property type="evidence" value="ECO:0007669"/>
    <property type="project" value="TreeGrafter"/>
</dbReference>
<evidence type="ECO:0000256" key="3">
    <source>
        <dbReference type="ARBA" id="ARBA00022723"/>
    </source>
</evidence>
<evidence type="ECO:0000256" key="5">
    <source>
        <dbReference type="ARBA" id="ARBA00023157"/>
    </source>
</evidence>
<dbReference type="InterPro" id="IPR017937">
    <property type="entry name" value="Thioredoxin_CS"/>
</dbReference>
<dbReference type="PANTHER" id="PTHR45663">
    <property type="entry name" value="GEO12009P1"/>
    <property type="match status" value="1"/>
</dbReference>
<evidence type="ECO:0000256" key="2">
    <source>
        <dbReference type="ARBA" id="ARBA00022448"/>
    </source>
</evidence>
<dbReference type="NCBIfam" id="NF008229">
    <property type="entry name" value="PRK10996.1"/>
    <property type="match status" value="1"/>
</dbReference>
<dbReference type="PRINTS" id="PR00421">
    <property type="entry name" value="THIOREDOXIN"/>
</dbReference>
<protein>
    <recommendedName>
        <fullName evidence="7">Thioredoxin</fullName>
    </recommendedName>
</protein>
<keyword evidence="3" id="KW-0479">Metal-binding</keyword>
<dbReference type="PANTHER" id="PTHR45663:SF11">
    <property type="entry name" value="GEO12009P1"/>
    <property type="match status" value="1"/>
</dbReference>
<keyword evidence="4" id="KW-0249">Electron transport</keyword>
<dbReference type="RefSeq" id="WP_106591084.1">
    <property type="nucleotide sequence ID" value="NZ_PYGI01000006.1"/>
</dbReference>
<dbReference type="GO" id="GO:0015035">
    <property type="term" value="F:protein-disulfide reductase activity"/>
    <property type="evidence" value="ECO:0007669"/>
    <property type="project" value="UniProtKB-UniRule"/>
</dbReference>
<dbReference type="Proteomes" id="UP000242133">
    <property type="component" value="Unassembled WGS sequence"/>
</dbReference>
<dbReference type="InterPro" id="IPR036249">
    <property type="entry name" value="Thioredoxin-like_sf"/>
</dbReference>
<dbReference type="Pfam" id="PF21352">
    <property type="entry name" value="Zn_ribbon_Thio2"/>
    <property type="match status" value="1"/>
</dbReference>
<dbReference type="NCBIfam" id="TIGR01068">
    <property type="entry name" value="thioredoxin"/>
    <property type="match status" value="1"/>
</dbReference>
<proteinExistence type="inferred from homology"/>
<dbReference type="SUPFAM" id="SSF52833">
    <property type="entry name" value="Thioredoxin-like"/>
    <property type="match status" value="1"/>
</dbReference>
<organism evidence="9 10">
    <name type="scientific">Marinobacterium halophilum</name>
    <dbReference type="NCBI Taxonomy" id="267374"/>
    <lineage>
        <taxon>Bacteria</taxon>
        <taxon>Pseudomonadati</taxon>
        <taxon>Pseudomonadota</taxon>
        <taxon>Gammaproteobacteria</taxon>
        <taxon>Oceanospirillales</taxon>
        <taxon>Oceanospirillaceae</taxon>
        <taxon>Marinobacterium</taxon>
    </lineage>
</organism>
<keyword evidence="6" id="KW-0676">Redox-active center</keyword>
<feature type="domain" description="Thioredoxin" evidence="8">
    <location>
        <begin position="13"/>
        <end position="144"/>
    </location>
</feature>
<dbReference type="Gene3D" id="2.30.30.380">
    <property type="entry name" value="Zn-finger domain of Sec23/24"/>
    <property type="match status" value="1"/>
</dbReference>
<dbReference type="PROSITE" id="PS51352">
    <property type="entry name" value="THIOREDOXIN_2"/>
    <property type="match status" value="1"/>
</dbReference>
<evidence type="ECO:0000256" key="6">
    <source>
        <dbReference type="ARBA" id="ARBA00023284"/>
    </source>
</evidence>
<evidence type="ECO:0000259" key="8">
    <source>
        <dbReference type="PROSITE" id="PS51352"/>
    </source>
</evidence>
<comment type="similarity">
    <text evidence="1">Belongs to the thioredoxin family.</text>
</comment>
<keyword evidence="2" id="KW-0813">Transport</keyword>
<dbReference type="Pfam" id="PF00085">
    <property type="entry name" value="Thioredoxin"/>
    <property type="match status" value="1"/>
</dbReference>
<keyword evidence="10" id="KW-1185">Reference proteome</keyword>
<name>A0A2P8EZH8_9GAMM</name>
<dbReference type="InterPro" id="IPR005746">
    <property type="entry name" value="Thioredoxin"/>
</dbReference>
<evidence type="ECO:0000313" key="10">
    <source>
        <dbReference type="Proteomes" id="UP000242133"/>
    </source>
</evidence>
<dbReference type="Gene3D" id="3.40.30.10">
    <property type="entry name" value="Glutaredoxin"/>
    <property type="match status" value="1"/>
</dbReference>
<evidence type="ECO:0000256" key="1">
    <source>
        <dbReference type="ARBA" id="ARBA00008987"/>
    </source>
</evidence>
<dbReference type="GO" id="GO:0046872">
    <property type="term" value="F:metal ion binding"/>
    <property type="evidence" value="ECO:0007669"/>
    <property type="project" value="UniProtKB-KW"/>
</dbReference>
<comment type="caution">
    <text evidence="9">The sequence shown here is derived from an EMBL/GenBank/DDBJ whole genome shotgun (WGS) entry which is preliminary data.</text>
</comment>
<accession>A0A2P8EZH8</accession>
<keyword evidence="5" id="KW-1015">Disulfide bond</keyword>
<dbReference type="OrthoDB" id="9790390at2"/>
<dbReference type="EMBL" id="PYGI01000006">
    <property type="protein sequence ID" value="PSL14858.1"/>
    <property type="molecule type" value="Genomic_DNA"/>
</dbReference>
<dbReference type="AlphaFoldDB" id="A0A2P8EZH8"/>
<evidence type="ECO:0000256" key="7">
    <source>
        <dbReference type="NCBIfam" id="TIGR01068"/>
    </source>
</evidence>
<dbReference type="CDD" id="cd02947">
    <property type="entry name" value="TRX_family"/>
    <property type="match status" value="1"/>
</dbReference>
<reference evidence="9 10" key="1">
    <citation type="submission" date="2018-03" db="EMBL/GenBank/DDBJ databases">
        <title>Genomic Encyclopedia of Archaeal and Bacterial Type Strains, Phase II (KMG-II): from individual species to whole genera.</title>
        <authorList>
            <person name="Goeker M."/>
        </authorList>
    </citation>
    <scope>NUCLEOTIDE SEQUENCE [LARGE SCALE GENOMIC DNA]</scope>
    <source>
        <strain evidence="9 10">DSM 17586</strain>
    </source>
</reference>
<evidence type="ECO:0000313" key="9">
    <source>
        <dbReference type="EMBL" id="PSL14858.1"/>
    </source>
</evidence>
<dbReference type="InterPro" id="IPR013766">
    <property type="entry name" value="Thioredoxin_domain"/>
</dbReference>
<dbReference type="FunFam" id="3.40.30.10:FF:000001">
    <property type="entry name" value="Thioredoxin"/>
    <property type="match status" value="1"/>
</dbReference>
<dbReference type="PROSITE" id="PS00194">
    <property type="entry name" value="THIOREDOXIN_1"/>
    <property type="match status" value="1"/>
</dbReference>
<evidence type="ECO:0000256" key="4">
    <source>
        <dbReference type="ARBA" id="ARBA00022982"/>
    </source>
</evidence>
<sequence length="144" mass="16123">MNDMLHLSCPSCLATNRVAPSRLEQSPQCGRCQSQLFTAMPIEADTATFERVVANTDIPILVDFWAPWCGPCKVMAPVFAQAAAQLEPECRLLKVNTEEAQSLSARYQIRSIPTLLLLHRGQEIARQAGAMDLNRLRQWVRSQL</sequence>
<dbReference type="InterPro" id="IPR049299">
    <property type="entry name" value="Thio2_N"/>
</dbReference>
<dbReference type="GO" id="GO:0045454">
    <property type="term" value="P:cell redox homeostasis"/>
    <property type="evidence" value="ECO:0007669"/>
    <property type="project" value="TreeGrafter"/>
</dbReference>
<gene>
    <name evidence="9" type="ORF">CLV44_10634</name>
</gene>